<dbReference type="SMART" id="SM01321">
    <property type="entry name" value="Y1_Tnp"/>
    <property type="match status" value="1"/>
</dbReference>
<feature type="domain" description="Transposase IS200-like" evidence="1">
    <location>
        <begin position="34"/>
        <end position="187"/>
    </location>
</feature>
<sequence length="211" mass="24105">MNRADMGRATTGGRPYNHATHRRRSIRLKDYDYSQAGAYFVTICMQDRVCLFGEVVEGKMRLNEAGRMVHAVCEELPVFYPGVDIDAFAVMPNHIHGVIVLTGADMVGATPCGRPDAGQAQGPAPTRLSLPDVVHRFKTLTTKRYADAVRDHGWPPFARRLWQHNYYEHIIRNEASLNRIRQYIVDNPARWAFDRDNPDAVTPELEDRWRT</sequence>
<accession>A0A564ZJZ2</accession>
<evidence type="ECO:0000313" key="2">
    <source>
        <dbReference type="EMBL" id="VUZ85436.1"/>
    </source>
</evidence>
<dbReference type="SUPFAM" id="SSF143422">
    <property type="entry name" value="Transposase IS200-like"/>
    <property type="match status" value="1"/>
</dbReference>
<proteinExistence type="predicted"/>
<dbReference type="GO" id="GO:0006313">
    <property type="term" value="P:DNA transposition"/>
    <property type="evidence" value="ECO:0007669"/>
    <property type="project" value="InterPro"/>
</dbReference>
<dbReference type="Proteomes" id="UP000334340">
    <property type="component" value="Unassembled WGS sequence"/>
</dbReference>
<protein>
    <submittedName>
        <fullName evidence="2">Transposase IS200 like protein</fullName>
    </submittedName>
</protein>
<dbReference type="InterPro" id="IPR002686">
    <property type="entry name" value="Transposase_17"/>
</dbReference>
<name>A0A564ZJZ2_9BACT</name>
<dbReference type="InterPro" id="IPR036515">
    <property type="entry name" value="Transposase_17_sf"/>
</dbReference>
<dbReference type="PANTHER" id="PTHR36966:SF1">
    <property type="entry name" value="REP-ASSOCIATED TYROSINE TRANSPOSASE"/>
    <property type="match status" value="1"/>
</dbReference>
<evidence type="ECO:0000313" key="3">
    <source>
        <dbReference type="Proteomes" id="UP000334340"/>
    </source>
</evidence>
<dbReference type="PANTHER" id="PTHR36966">
    <property type="entry name" value="REP-ASSOCIATED TYROSINE TRANSPOSASE"/>
    <property type="match status" value="1"/>
</dbReference>
<dbReference type="GO" id="GO:0004803">
    <property type="term" value="F:transposase activity"/>
    <property type="evidence" value="ECO:0007669"/>
    <property type="project" value="InterPro"/>
</dbReference>
<dbReference type="Gene3D" id="3.30.70.1290">
    <property type="entry name" value="Transposase IS200-like"/>
    <property type="match status" value="1"/>
</dbReference>
<gene>
    <name evidence="2" type="ORF">MELA_01820</name>
</gene>
<keyword evidence="3" id="KW-1185">Reference proteome</keyword>
<dbReference type="EMBL" id="CABIKM010000026">
    <property type="protein sequence ID" value="VUZ85436.1"/>
    <property type="molecule type" value="Genomic_DNA"/>
</dbReference>
<dbReference type="InterPro" id="IPR052715">
    <property type="entry name" value="RAYT_transposase"/>
</dbReference>
<organism evidence="2 3">
    <name type="scientific">Candidatus Methylomirabilis lanthanidiphila</name>
    <dbReference type="NCBI Taxonomy" id="2211376"/>
    <lineage>
        <taxon>Bacteria</taxon>
        <taxon>Candidatus Methylomirabilota</taxon>
        <taxon>Candidatus Methylomirabilia</taxon>
        <taxon>Candidatus Methylomirabilales</taxon>
        <taxon>Candidatus Methylomirabilaceae</taxon>
        <taxon>Candidatus Methylomirabilis</taxon>
    </lineage>
</organism>
<dbReference type="AlphaFoldDB" id="A0A564ZJZ2"/>
<reference evidence="2 3" key="1">
    <citation type="submission" date="2019-07" db="EMBL/GenBank/DDBJ databases">
        <authorList>
            <person name="Cremers G."/>
        </authorList>
    </citation>
    <scope>NUCLEOTIDE SEQUENCE [LARGE SCALE GENOMIC DNA]</scope>
</reference>
<evidence type="ECO:0000259" key="1">
    <source>
        <dbReference type="SMART" id="SM01321"/>
    </source>
</evidence>
<dbReference type="GO" id="GO:0043565">
    <property type="term" value="F:sequence-specific DNA binding"/>
    <property type="evidence" value="ECO:0007669"/>
    <property type="project" value="TreeGrafter"/>
</dbReference>